<sequence length="573" mass="64881">MSLYEKLPTPRSIRVLRLAKRPATTSVCGEILTTTEREPGKERLNPALHPVCCEMRVISVAAGDTEPFDALSYVWGDPSVREGRMIGNGRLVNITSNLWSALHQVWTKWSDKVIWVDAICINQEDIPERNQQVAMLGSIYRTADYVVVWLGELTEGIRSLFRVFESLKSDQPTMAKPPVKDTVEPNQDDPEKVPEKVPEKQPTSIGPLLEELFSRPWFSRVWTLQEIKLAQRAILCCGPLSSDFSCLTRAIDEHNASEPMAHVCGLGYIANPIIEVEENVTLYNLLVRTRDRKATDPRDKVYSVLSLLPKHLYDFLEPDYSLSEEDTIVWASRIFTAIDRDTACLADTGLENRRHDDTLLPSWAVDWRGRDEYAHEGRRGFPDVLRRDTGLLKARTESCRNVDRVSRQIHLLGWGFGRLQIHDTGSEGTHPTVFLAAFPDCALKLVGADVRDAGSCYGHSPESWVRLCKKIKQHDEEQCPCMEDASRVVYPFENLPRKVRDGDWLWRHAFDVGNHGHDFVLHPVNDETCSDVSFQIVGEAWGYGIHGLTPATRFSVSLRHPESTVVLSSFILI</sequence>
<comment type="caution">
    <text evidence="3">The sequence shown here is derived from an EMBL/GenBank/DDBJ whole genome shotgun (WGS) entry which is preliminary data.</text>
</comment>
<proteinExistence type="predicted"/>
<name>A0AAN7B9A1_9PEZI</name>
<protein>
    <submittedName>
        <fullName evidence="3">Heterokaryon incompatibility protein</fullName>
    </submittedName>
</protein>
<dbReference type="PANTHER" id="PTHR24148">
    <property type="entry name" value="ANKYRIN REPEAT DOMAIN-CONTAINING PROTEIN 39 HOMOLOG-RELATED"/>
    <property type="match status" value="1"/>
</dbReference>
<gene>
    <name evidence="3" type="ORF">QBC37DRAFT_472428</name>
</gene>
<dbReference type="InterPro" id="IPR010730">
    <property type="entry name" value="HET"/>
</dbReference>
<feature type="compositionally biased region" description="Basic and acidic residues" evidence="1">
    <location>
        <begin position="178"/>
        <end position="199"/>
    </location>
</feature>
<dbReference type="InterPro" id="IPR052895">
    <property type="entry name" value="HetReg/Transcr_Mod"/>
</dbReference>
<feature type="region of interest" description="Disordered" evidence="1">
    <location>
        <begin position="171"/>
        <end position="202"/>
    </location>
</feature>
<dbReference type="Pfam" id="PF06985">
    <property type="entry name" value="HET"/>
    <property type="match status" value="1"/>
</dbReference>
<reference evidence="3" key="2">
    <citation type="submission" date="2023-05" db="EMBL/GenBank/DDBJ databases">
        <authorList>
            <consortium name="Lawrence Berkeley National Laboratory"/>
            <person name="Steindorff A."/>
            <person name="Hensen N."/>
            <person name="Bonometti L."/>
            <person name="Westerberg I."/>
            <person name="Brannstrom I.O."/>
            <person name="Guillou S."/>
            <person name="Cros-Aarteil S."/>
            <person name="Calhoun S."/>
            <person name="Haridas S."/>
            <person name="Kuo A."/>
            <person name="Mondo S."/>
            <person name="Pangilinan J."/>
            <person name="Riley R."/>
            <person name="Labutti K."/>
            <person name="Andreopoulos B."/>
            <person name="Lipzen A."/>
            <person name="Chen C."/>
            <person name="Yanf M."/>
            <person name="Daum C."/>
            <person name="Ng V."/>
            <person name="Clum A."/>
            <person name="Ohm R."/>
            <person name="Martin F."/>
            <person name="Silar P."/>
            <person name="Natvig D."/>
            <person name="Lalanne C."/>
            <person name="Gautier V."/>
            <person name="Ament-Velasquez S.L."/>
            <person name="Kruys A."/>
            <person name="Hutchinson M.I."/>
            <person name="Powell A.J."/>
            <person name="Barry K."/>
            <person name="Miller A.N."/>
            <person name="Grigoriev I.V."/>
            <person name="Debuchy R."/>
            <person name="Gladieux P."/>
            <person name="Thoren M.H."/>
            <person name="Johannesson H."/>
        </authorList>
    </citation>
    <scope>NUCLEOTIDE SEQUENCE</scope>
    <source>
        <strain evidence="3">PSN293</strain>
    </source>
</reference>
<dbReference type="Proteomes" id="UP001301769">
    <property type="component" value="Unassembled WGS sequence"/>
</dbReference>
<keyword evidence="4" id="KW-1185">Reference proteome</keyword>
<evidence type="ECO:0000313" key="4">
    <source>
        <dbReference type="Proteomes" id="UP001301769"/>
    </source>
</evidence>
<organism evidence="3 4">
    <name type="scientific">Rhypophila decipiens</name>
    <dbReference type="NCBI Taxonomy" id="261697"/>
    <lineage>
        <taxon>Eukaryota</taxon>
        <taxon>Fungi</taxon>
        <taxon>Dikarya</taxon>
        <taxon>Ascomycota</taxon>
        <taxon>Pezizomycotina</taxon>
        <taxon>Sordariomycetes</taxon>
        <taxon>Sordariomycetidae</taxon>
        <taxon>Sordariales</taxon>
        <taxon>Naviculisporaceae</taxon>
        <taxon>Rhypophila</taxon>
    </lineage>
</organism>
<reference evidence="3" key="1">
    <citation type="journal article" date="2023" name="Mol. Phylogenet. Evol.">
        <title>Genome-scale phylogeny and comparative genomics of the fungal order Sordariales.</title>
        <authorList>
            <person name="Hensen N."/>
            <person name="Bonometti L."/>
            <person name="Westerberg I."/>
            <person name="Brannstrom I.O."/>
            <person name="Guillou S."/>
            <person name="Cros-Aarteil S."/>
            <person name="Calhoun S."/>
            <person name="Haridas S."/>
            <person name="Kuo A."/>
            <person name="Mondo S."/>
            <person name="Pangilinan J."/>
            <person name="Riley R."/>
            <person name="LaButti K."/>
            <person name="Andreopoulos B."/>
            <person name="Lipzen A."/>
            <person name="Chen C."/>
            <person name="Yan M."/>
            <person name="Daum C."/>
            <person name="Ng V."/>
            <person name="Clum A."/>
            <person name="Steindorff A."/>
            <person name="Ohm R.A."/>
            <person name="Martin F."/>
            <person name="Silar P."/>
            <person name="Natvig D.O."/>
            <person name="Lalanne C."/>
            <person name="Gautier V."/>
            <person name="Ament-Velasquez S.L."/>
            <person name="Kruys A."/>
            <person name="Hutchinson M.I."/>
            <person name="Powell A.J."/>
            <person name="Barry K."/>
            <person name="Miller A.N."/>
            <person name="Grigoriev I.V."/>
            <person name="Debuchy R."/>
            <person name="Gladieux P."/>
            <person name="Hiltunen Thoren M."/>
            <person name="Johannesson H."/>
        </authorList>
    </citation>
    <scope>NUCLEOTIDE SEQUENCE</scope>
    <source>
        <strain evidence="3">PSN293</strain>
    </source>
</reference>
<evidence type="ECO:0000259" key="2">
    <source>
        <dbReference type="Pfam" id="PF06985"/>
    </source>
</evidence>
<dbReference type="PANTHER" id="PTHR24148:SF73">
    <property type="entry name" value="HET DOMAIN PROTEIN (AFU_ORTHOLOGUE AFUA_8G01020)"/>
    <property type="match status" value="1"/>
</dbReference>
<evidence type="ECO:0000313" key="3">
    <source>
        <dbReference type="EMBL" id="KAK4214762.1"/>
    </source>
</evidence>
<feature type="domain" description="Heterokaryon incompatibility" evidence="2">
    <location>
        <begin position="68"/>
        <end position="226"/>
    </location>
</feature>
<accession>A0AAN7B9A1</accession>
<dbReference type="AlphaFoldDB" id="A0AAN7B9A1"/>
<evidence type="ECO:0000256" key="1">
    <source>
        <dbReference type="SAM" id="MobiDB-lite"/>
    </source>
</evidence>
<dbReference type="EMBL" id="MU858088">
    <property type="protein sequence ID" value="KAK4214762.1"/>
    <property type="molecule type" value="Genomic_DNA"/>
</dbReference>